<feature type="compositionally biased region" description="Basic and acidic residues" evidence="2">
    <location>
        <begin position="537"/>
        <end position="553"/>
    </location>
</feature>
<accession>A0A1G6JQ28</accession>
<sequence>MHIKFLAHGKGSPEKASAYLLSKHDHLGNVRAGVDVLMGDATTFNAICNSSPHLWKYTSGVIAWSEKDAPTDEQIREVLNDFEQHAFAGLDPSQYHLFAVQHTDDDGSKHLHVLTPRIDIHTGKSLNIAPPGHEKHFDSLRDYFNTRYQWSRPDDLLLLQTTQEPNHIAKLNKNAEKILSSEELESLPKKQFCKLIDNHVKTLLRTQTVEDRADIVNCIMQLKDVSEVKKSKEFITVTLNTGKKHRLKGDFHHENFEIRSYSEHLRAAAKNRTTAGESRATLGNADKLRKDYQKKRKAYHRKNHAFERNTQDNDRTTINHESNFDRSRQLVTTSTPTDDIKLQSTNRSTANSIVEYRYIKHRDSHNKHQFVFNINSNTTARNQQAVAKYFDRSTEPTNTYSSTGSTSHSEPSTTDRSRDTDMDRSKVECTENDTHVLGNDGNVDTFNRFISGLSSQYKQKNHRSTARNHSIQRSNDYQPSQRFEEFTEITHANRNRSLFDTAKRFIESTKQLVSRIKQRIESTSRFIKEHFKRLHRSRAEFKDENQRSEERKRNTASSDFNDESRTFKTRIQQLFSASAARFSRGIEEPVTYAIDESIQSTGFKQRCQQTSRSRTRTYSNQNSLTTDRPRESTLDHLAIESTERILQRFGDAKQADQYTRRHSEKISRLNRELKQLERTVYRIRIEPKPTTHFRGLRNDGYYPDYVHFHKNISKQQQQAYENKDPIQLIECLNQKFENIQKYIDRASKRIYLYGIMKTLRRSSKMIEK</sequence>
<name>A0A1G6JQ28_9GAMM</name>
<dbReference type="AlphaFoldDB" id="A0A1G6JQ28"/>
<organism evidence="3 4">
    <name type="scientific">Acinetobacter boissieri</name>
    <dbReference type="NCBI Taxonomy" id="1219383"/>
    <lineage>
        <taxon>Bacteria</taxon>
        <taxon>Pseudomonadati</taxon>
        <taxon>Pseudomonadota</taxon>
        <taxon>Gammaproteobacteria</taxon>
        <taxon>Moraxellales</taxon>
        <taxon>Moraxellaceae</taxon>
        <taxon>Acinetobacter</taxon>
    </lineage>
</organism>
<feature type="region of interest" description="Disordered" evidence="2">
    <location>
        <begin position="391"/>
        <end position="436"/>
    </location>
</feature>
<reference evidence="4" key="1">
    <citation type="submission" date="2016-09" db="EMBL/GenBank/DDBJ databases">
        <authorList>
            <person name="Varghese N."/>
            <person name="Submissions S."/>
        </authorList>
    </citation>
    <scope>NUCLEOTIDE SEQUENCE [LARGE SCALE GENOMIC DNA]</scope>
    <source>
        <strain evidence="4">ANC 4422</strain>
    </source>
</reference>
<keyword evidence="4" id="KW-1185">Reference proteome</keyword>
<dbReference type="Proteomes" id="UP000242501">
    <property type="component" value="Unassembled WGS sequence"/>
</dbReference>
<feature type="compositionally biased region" description="Low complexity" evidence="2">
    <location>
        <begin position="605"/>
        <end position="623"/>
    </location>
</feature>
<feature type="region of interest" description="Disordered" evidence="2">
    <location>
        <begin position="601"/>
        <end position="629"/>
    </location>
</feature>
<dbReference type="EMBL" id="FMYL01000012">
    <property type="protein sequence ID" value="SDC20803.1"/>
    <property type="molecule type" value="Genomic_DNA"/>
</dbReference>
<evidence type="ECO:0000313" key="4">
    <source>
        <dbReference type="Proteomes" id="UP000242501"/>
    </source>
</evidence>
<dbReference type="RefSeq" id="WP_171258579.1">
    <property type="nucleotide sequence ID" value="NZ_FMYL01000012.1"/>
</dbReference>
<protein>
    <recommendedName>
        <fullName evidence="5">Relaxase/Mobilisation nuclease domain-containing protein</fullName>
    </recommendedName>
</protein>
<evidence type="ECO:0000256" key="1">
    <source>
        <dbReference type="SAM" id="Coils"/>
    </source>
</evidence>
<keyword evidence="1" id="KW-0175">Coiled coil</keyword>
<feature type="compositionally biased region" description="Polar residues" evidence="2">
    <location>
        <begin position="467"/>
        <end position="479"/>
    </location>
</feature>
<dbReference type="STRING" id="1219383.SAMN05421733_11221"/>
<evidence type="ECO:0008006" key="5">
    <source>
        <dbReference type="Google" id="ProtNLM"/>
    </source>
</evidence>
<proteinExistence type="predicted"/>
<feature type="compositionally biased region" description="Low complexity" evidence="2">
    <location>
        <begin position="397"/>
        <end position="412"/>
    </location>
</feature>
<feature type="coiled-coil region" evidence="1">
    <location>
        <begin position="659"/>
        <end position="686"/>
    </location>
</feature>
<feature type="region of interest" description="Disordered" evidence="2">
    <location>
        <begin position="460"/>
        <end position="479"/>
    </location>
</feature>
<evidence type="ECO:0000256" key="2">
    <source>
        <dbReference type="SAM" id="MobiDB-lite"/>
    </source>
</evidence>
<feature type="compositionally biased region" description="Basic and acidic residues" evidence="2">
    <location>
        <begin position="413"/>
        <end position="434"/>
    </location>
</feature>
<feature type="region of interest" description="Disordered" evidence="2">
    <location>
        <begin position="537"/>
        <end position="563"/>
    </location>
</feature>
<evidence type="ECO:0000313" key="3">
    <source>
        <dbReference type="EMBL" id="SDC20803.1"/>
    </source>
</evidence>
<gene>
    <name evidence="3" type="ORF">SAMN05421733_11221</name>
</gene>